<dbReference type="Pfam" id="PF04718">
    <property type="entry name" value="ATP-synt_G"/>
    <property type="match status" value="1"/>
</dbReference>
<dbReference type="Proteomes" id="UP001158576">
    <property type="component" value="Chromosome 1"/>
</dbReference>
<gene>
    <name evidence="10" type="ORF">OKIOD_LOCUS11394</name>
</gene>
<dbReference type="InterPro" id="IPR006808">
    <property type="entry name" value="ATP_synth_F0_gsu_mt"/>
</dbReference>
<evidence type="ECO:0000256" key="9">
    <source>
        <dbReference type="ARBA" id="ARBA00023310"/>
    </source>
</evidence>
<keyword evidence="9" id="KW-0066">ATP synthesis</keyword>
<reference evidence="10 11" key="1">
    <citation type="submission" date="2021-04" db="EMBL/GenBank/DDBJ databases">
        <authorList>
            <person name="Bliznina A."/>
        </authorList>
    </citation>
    <scope>NUCLEOTIDE SEQUENCE [LARGE SCALE GENOMIC DNA]</scope>
</reference>
<evidence type="ECO:0000256" key="8">
    <source>
        <dbReference type="ARBA" id="ARBA00023136"/>
    </source>
</evidence>
<evidence type="ECO:0000256" key="1">
    <source>
        <dbReference type="ARBA" id="ARBA00004325"/>
    </source>
</evidence>
<proteinExistence type="inferred from homology"/>
<evidence type="ECO:0000313" key="10">
    <source>
        <dbReference type="EMBL" id="CAG5105985.1"/>
    </source>
</evidence>
<keyword evidence="3" id="KW-0813">Transport</keyword>
<comment type="subcellular location">
    <subcellularLocation>
        <location evidence="1">Mitochondrion membrane</location>
    </subcellularLocation>
</comment>
<keyword evidence="11" id="KW-1185">Reference proteome</keyword>
<evidence type="ECO:0000256" key="4">
    <source>
        <dbReference type="ARBA" id="ARBA00022547"/>
    </source>
</evidence>
<evidence type="ECO:0000256" key="5">
    <source>
        <dbReference type="ARBA" id="ARBA00022781"/>
    </source>
</evidence>
<accession>A0ABN7SWY1</accession>
<protein>
    <submittedName>
        <fullName evidence="10">Oidioi.mRNA.OKI2018_I69.chr1.g2629.t1.cds</fullName>
    </submittedName>
</protein>
<dbReference type="EMBL" id="OU015566">
    <property type="protein sequence ID" value="CAG5105985.1"/>
    <property type="molecule type" value="Genomic_DNA"/>
</dbReference>
<keyword evidence="5" id="KW-0375">Hydrogen ion transport</keyword>
<evidence type="ECO:0000256" key="3">
    <source>
        <dbReference type="ARBA" id="ARBA00022448"/>
    </source>
</evidence>
<keyword evidence="4" id="KW-0138">CF(0)</keyword>
<evidence type="ECO:0000256" key="7">
    <source>
        <dbReference type="ARBA" id="ARBA00023128"/>
    </source>
</evidence>
<keyword evidence="7" id="KW-0496">Mitochondrion</keyword>
<evidence type="ECO:0000256" key="6">
    <source>
        <dbReference type="ARBA" id="ARBA00023065"/>
    </source>
</evidence>
<name>A0ABN7SWY1_OIKDI</name>
<keyword evidence="8" id="KW-0472">Membrane</keyword>
<organism evidence="10 11">
    <name type="scientific">Oikopleura dioica</name>
    <name type="common">Tunicate</name>
    <dbReference type="NCBI Taxonomy" id="34765"/>
    <lineage>
        <taxon>Eukaryota</taxon>
        <taxon>Metazoa</taxon>
        <taxon>Chordata</taxon>
        <taxon>Tunicata</taxon>
        <taxon>Appendicularia</taxon>
        <taxon>Copelata</taxon>
        <taxon>Oikopleuridae</taxon>
        <taxon>Oikopleura</taxon>
    </lineage>
</organism>
<sequence>MSFAQKLLDGKVFGRALHGGQRVTRKTLNSLVGKNNFAWQELRPPSASELSSGLQSILRAPTNLASGKLNISGMTTTEAAQYSLVFFEIYCWFIVGECIGKGGIVGYWV</sequence>
<evidence type="ECO:0000256" key="2">
    <source>
        <dbReference type="ARBA" id="ARBA00005699"/>
    </source>
</evidence>
<keyword evidence="6" id="KW-0406">Ion transport</keyword>
<evidence type="ECO:0000313" key="11">
    <source>
        <dbReference type="Proteomes" id="UP001158576"/>
    </source>
</evidence>
<comment type="similarity">
    <text evidence="2">Belongs to the ATPase g subunit family.</text>
</comment>